<reference evidence="1 2" key="1">
    <citation type="submission" date="2017-03" db="EMBL/GenBank/DDBJ databases">
        <authorList>
            <person name="Safronova V.I."/>
            <person name="Sazanova A.L."/>
            <person name="Chirak E.R."/>
        </authorList>
    </citation>
    <scope>NUCLEOTIDE SEQUENCE [LARGE SCALE GENOMIC DNA]</scope>
    <source>
        <strain evidence="1 2">Tri-43</strain>
    </source>
</reference>
<name>A0A4Q1TZQ3_RHILE</name>
<dbReference type="RefSeq" id="WP_129419819.1">
    <property type="nucleotide sequence ID" value="NZ_MZMU01000012.1"/>
</dbReference>
<evidence type="ECO:0000313" key="2">
    <source>
        <dbReference type="Proteomes" id="UP000290767"/>
    </source>
</evidence>
<protein>
    <recommendedName>
        <fullName evidence="3">Growth inhibitor PemK</fullName>
    </recommendedName>
</protein>
<comment type="caution">
    <text evidence="1">The sequence shown here is derived from an EMBL/GenBank/DDBJ whole genome shotgun (WGS) entry which is preliminary data.</text>
</comment>
<evidence type="ECO:0000313" key="1">
    <source>
        <dbReference type="EMBL" id="RXT23785.1"/>
    </source>
</evidence>
<accession>A0A4Q1TZQ3</accession>
<sequence length="155" mass="16779">MVSIPEPRPGLVVRYDYLWSREALAGRNQGKDRPACLVAASDSLANPRYVVLLPITHTPPSGETVGIEIPPKVKQAIGLDDEPSWVIISEYNIDEWPNGGLSPVPGSRGILAYGFIPPGLFATIKARFLDLAKARKLSPFAAKAHRNPSDSLLAL</sequence>
<dbReference type="AlphaFoldDB" id="A0A4Q1TZQ3"/>
<proteinExistence type="predicted"/>
<organism evidence="1 2">
    <name type="scientific">Rhizobium leguminosarum</name>
    <dbReference type="NCBI Taxonomy" id="384"/>
    <lineage>
        <taxon>Bacteria</taxon>
        <taxon>Pseudomonadati</taxon>
        <taxon>Pseudomonadota</taxon>
        <taxon>Alphaproteobacteria</taxon>
        <taxon>Hyphomicrobiales</taxon>
        <taxon>Rhizobiaceae</taxon>
        <taxon>Rhizobium/Agrobacterium group</taxon>
        <taxon>Rhizobium</taxon>
    </lineage>
</organism>
<gene>
    <name evidence="1" type="ORF">B5P46_17730</name>
</gene>
<evidence type="ECO:0008006" key="3">
    <source>
        <dbReference type="Google" id="ProtNLM"/>
    </source>
</evidence>
<dbReference type="EMBL" id="MZMU01000012">
    <property type="protein sequence ID" value="RXT23785.1"/>
    <property type="molecule type" value="Genomic_DNA"/>
</dbReference>
<dbReference type="Proteomes" id="UP000290767">
    <property type="component" value="Unassembled WGS sequence"/>
</dbReference>